<dbReference type="Proteomes" id="UP000628017">
    <property type="component" value="Unassembled WGS sequence"/>
</dbReference>
<dbReference type="Pfam" id="PF04380">
    <property type="entry name" value="BMFP"/>
    <property type="match status" value="1"/>
</dbReference>
<gene>
    <name evidence="2" type="ORF">GCM10011498_05600</name>
</gene>
<evidence type="ECO:0000313" key="2">
    <source>
        <dbReference type="EMBL" id="GGA08593.1"/>
    </source>
</evidence>
<evidence type="ECO:0000313" key="3">
    <source>
        <dbReference type="Proteomes" id="UP000628017"/>
    </source>
</evidence>
<reference evidence="2" key="2">
    <citation type="submission" date="2020-09" db="EMBL/GenBank/DDBJ databases">
        <authorList>
            <person name="Sun Q."/>
            <person name="Zhou Y."/>
        </authorList>
    </citation>
    <scope>NUCLEOTIDE SEQUENCE</scope>
    <source>
        <strain evidence="2">CGMCC 1.15880</strain>
    </source>
</reference>
<keyword evidence="3" id="KW-1185">Reference proteome</keyword>
<proteinExistence type="predicted"/>
<dbReference type="InterPro" id="IPR007475">
    <property type="entry name" value="UbiK"/>
</dbReference>
<feature type="region of interest" description="Disordered" evidence="1">
    <location>
        <begin position="74"/>
        <end position="93"/>
    </location>
</feature>
<name>A0A916QUK7_9RHOB</name>
<organism evidence="2 3">
    <name type="scientific">Neptunicoccus cionae</name>
    <dbReference type="NCBI Taxonomy" id="2035344"/>
    <lineage>
        <taxon>Bacteria</taxon>
        <taxon>Pseudomonadati</taxon>
        <taxon>Pseudomonadota</taxon>
        <taxon>Alphaproteobacteria</taxon>
        <taxon>Rhodobacterales</taxon>
        <taxon>Paracoccaceae</taxon>
        <taxon>Neptunicoccus</taxon>
    </lineage>
</organism>
<accession>A0A916QUK7</accession>
<dbReference type="EMBL" id="BMKA01000001">
    <property type="protein sequence ID" value="GGA08593.1"/>
    <property type="molecule type" value="Genomic_DNA"/>
</dbReference>
<dbReference type="AlphaFoldDB" id="A0A916QUK7"/>
<dbReference type="RefSeq" id="WP_188670697.1">
    <property type="nucleotide sequence ID" value="NZ_BMKA01000001.1"/>
</dbReference>
<feature type="compositionally biased region" description="Basic and acidic residues" evidence="1">
    <location>
        <begin position="74"/>
        <end position="84"/>
    </location>
</feature>
<reference evidence="2" key="1">
    <citation type="journal article" date="2014" name="Int. J. Syst. Evol. Microbiol.">
        <title>Complete genome sequence of Corynebacterium casei LMG S-19264T (=DSM 44701T), isolated from a smear-ripened cheese.</title>
        <authorList>
            <consortium name="US DOE Joint Genome Institute (JGI-PGF)"/>
            <person name="Walter F."/>
            <person name="Albersmeier A."/>
            <person name="Kalinowski J."/>
            <person name="Ruckert C."/>
        </authorList>
    </citation>
    <scope>NUCLEOTIDE SEQUENCE</scope>
    <source>
        <strain evidence="2">CGMCC 1.15880</strain>
    </source>
</reference>
<sequence length="93" mass="10464">MQTRNKLFEDLSQVMTNAMGVAQGARTEAETAMKSWMDRWLADRDFVSREEFDAVRLMAQKAREENAALSARLDALEGKADKKPAAKKTTAKK</sequence>
<protein>
    <submittedName>
        <fullName evidence="2">Pyrroline-5-carboxylate reductase</fullName>
    </submittedName>
</protein>
<comment type="caution">
    <text evidence="2">The sequence shown here is derived from an EMBL/GenBank/DDBJ whole genome shotgun (WGS) entry which is preliminary data.</text>
</comment>
<evidence type="ECO:0000256" key="1">
    <source>
        <dbReference type="SAM" id="MobiDB-lite"/>
    </source>
</evidence>